<reference evidence="1 2" key="1">
    <citation type="submission" date="2014-11" db="EMBL/GenBank/DDBJ databases">
        <title>Symbiosis island explosion on the genome of extra-slow-growing strains of soybean bradyrhizobia with massive insertion sequences.</title>
        <authorList>
            <person name="Iida T."/>
            <person name="Minamisawa K."/>
        </authorList>
    </citation>
    <scope>NUCLEOTIDE SEQUENCE [LARGE SCALE GENOMIC DNA]</scope>
    <source>
        <strain evidence="1 2">NK6</strain>
    </source>
</reference>
<dbReference type="AlphaFoldDB" id="A0A0E4FR95"/>
<evidence type="ECO:0000313" key="1">
    <source>
        <dbReference type="EMBL" id="BAR54378.1"/>
    </source>
</evidence>
<proteinExistence type="predicted"/>
<protein>
    <recommendedName>
        <fullName evidence="3">Transposase</fullName>
    </recommendedName>
</protein>
<evidence type="ECO:0000313" key="2">
    <source>
        <dbReference type="Proteomes" id="UP000063308"/>
    </source>
</evidence>
<gene>
    <name evidence="1" type="ORF">NK6_1193</name>
</gene>
<name>A0A0E4FR95_9BRAD</name>
<organism evidence="1 2">
    <name type="scientific">Bradyrhizobium diazoefficiens</name>
    <dbReference type="NCBI Taxonomy" id="1355477"/>
    <lineage>
        <taxon>Bacteria</taxon>
        <taxon>Pseudomonadati</taxon>
        <taxon>Pseudomonadota</taxon>
        <taxon>Alphaproteobacteria</taxon>
        <taxon>Hyphomicrobiales</taxon>
        <taxon>Nitrobacteraceae</taxon>
        <taxon>Bradyrhizobium</taxon>
    </lineage>
</organism>
<evidence type="ECO:0008006" key="3">
    <source>
        <dbReference type="Google" id="ProtNLM"/>
    </source>
</evidence>
<accession>A0A0E4FR95</accession>
<dbReference type="Proteomes" id="UP000063308">
    <property type="component" value="Chromosome"/>
</dbReference>
<sequence>MGAGAFAVRPIFELIEAYVLSADRLHGDDTKIPILAKSKAVPAGFGLMFATIDHSAGEIYRRRCSTPHVIGAASIPRDIFRISPASAGRRL</sequence>
<dbReference type="EMBL" id="AP014685">
    <property type="protein sequence ID" value="BAR54378.1"/>
    <property type="molecule type" value="Genomic_DNA"/>
</dbReference>